<dbReference type="EMBL" id="JALLPJ020000684">
    <property type="protein sequence ID" value="KAL3785631.1"/>
    <property type="molecule type" value="Genomic_DNA"/>
</dbReference>
<sequence>MKSHAKTVLCGVLFSLLIFQSGAFAPTKLTIKHQPLKRSTHLSEKSSEDYLRELWQVETIVERDIVVQDTIQGKEKDVTKHIVTEMLETALEHVHVLEKEKEKIAKEANARFERAAQDERVLSEFVEDYNLGEDVPIVDNYVSSRLHEAEHEELEAMKEEDEAVRKYKDLRDKEETIKDLLRQMKKLGP</sequence>
<keyword evidence="1" id="KW-0732">Signal</keyword>
<feature type="signal peptide" evidence="1">
    <location>
        <begin position="1"/>
        <end position="23"/>
    </location>
</feature>
<keyword evidence="3" id="KW-1185">Reference proteome</keyword>
<reference evidence="2 3" key="1">
    <citation type="submission" date="2024-10" db="EMBL/GenBank/DDBJ databases">
        <title>Updated reference genomes for cyclostephanoid diatoms.</title>
        <authorList>
            <person name="Roberts W.R."/>
            <person name="Alverson A.J."/>
        </authorList>
    </citation>
    <scope>NUCLEOTIDE SEQUENCE [LARGE SCALE GENOMIC DNA]</scope>
    <source>
        <strain evidence="2 3">AJA010-31</strain>
    </source>
</reference>
<name>A0ABD3PEA1_9STRA</name>
<protein>
    <submittedName>
        <fullName evidence="2">Uncharacterized protein</fullName>
    </submittedName>
</protein>
<feature type="chain" id="PRO_5044875951" evidence="1">
    <location>
        <begin position="24"/>
        <end position="189"/>
    </location>
</feature>
<evidence type="ECO:0000313" key="3">
    <source>
        <dbReference type="Proteomes" id="UP001530400"/>
    </source>
</evidence>
<dbReference type="Proteomes" id="UP001530400">
    <property type="component" value="Unassembled WGS sequence"/>
</dbReference>
<gene>
    <name evidence="2" type="ORF">ACHAWO_005975</name>
</gene>
<comment type="caution">
    <text evidence="2">The sequence shown here is derived from an EMBL/GenBank/DDBJ whole genome shotgun (WGS) entry which is preliminary data.</text>
</comment>
<proteinExistence type="predicted"/>
<evidence type="ECO:0000256" key="1">
    <source>
        <dbReference type="SAM" id="SignalP"/>
    </source>
</evidence>
<evidence type="ECO:0000313" key="2">
    <source>
        <dbReference type="EMBL" id="KAL3785631.1"/>
    </source>
</evidence>
<accession>A0ABD3PEA1</accession>
<dbReference type="AlphaFoldDB" id="A0ABD3PEA1"/>
<organism evidence="2 3">
    <name type="scientific">Cyclotella atomus</name>
    <dbReference type="NCBI Taxonomy" id="382360"/>
    <lineage>
        <taxon>Eukaryota</taxon>
        <taxon>Sar</taxon>
        <taxon>Stramenopiles</taxon>
        <taxon>Ochrophyta</taxon>
        <taxon>Bacillariophyta</taxon>
        <taxon>Coscinodiscophyceae</taxon>
        <taxon>Thalassiosirophycidae</taxon>
        <taxon>Stephanodiscales</taxon>
        <taxon>Stephanodiscaceae</taxon>
        <taxon>Cyclotella</taxon>
    </lineage>
</organism>